<dbReference type="RefSeq" id="WP_119786219.1">
    <property type="nucleotide sequence ID" value="NZ_QYUQ01000002.1"/>
</dbReference>
<evidence type="ECO:0000313" key="2">
    <source>
        <dbReference type="Proteomes" id="UP000266327"/>
    </source>
</evidence>
<organism evidence="1 2">
    <name type="scientific">Noviherbaspirillum sedimenti</name>
    <dbReference type="NCBI Taxonomy" id="2320865"/>
    <lineage>
        <taxon>Bacteria</taxon>
        <taxon>Pseudomonadati</taxon>
        <taxon>Pseudomonadota</taxon>
        <taxon>Betaproteobacteria</taxon>
        <taxon>Burkholderiales</taxon>
        <taxon>Oxalobacteraceae</taxon>
        <taxon>Noviherbaspirillum</taxon>
    </lineage>
</organism>
<gene>
    <name evidence="1" type="ORF">D3878_14965</name>
</gene>
<evidence type="ECO:0008006" key="3">
    <source>
        <dbReference type="Google" id="ProtNLM"/>
    </source>
</evidence>
<reference evidence="2" key="1">
    <citation type="submission" date="2018-09" db="EMBL/GenBank/DDBJ databases">
        <authorList>
            <person name="Zhu H."/>
        </authorList>
    </citation>
    <scope>NUCLEOTIDE SEQUENCE [LARGE SCALE GENOMIC DNA]</scope>
    <source>
        <strain evidence="2">K1S02-23</strain>
    </source>
</reference>
<dbReference type="Proteomes" id="UP000266327">
    <property type="component" value="Unassembled WGS sequence"/>
</dbReference>
<name>A0A3A3G2M4_9BURK</name>
<sequence>MTAIDFSKSVKSALAQRAAYICANPDCRCLTLTLAGDDVSKVAYRGRAVAVCGADGGPRHDAGMNGNQRKAIDNAIFLCTKCAEITSRNKGAHYPATVLRDWKEQHKRWVRANLNLRQEEPVQLRLVRAAALRIDNTASASVPLKRHK</sequence>
<dbReference type="OrthoDB" id="9052589at2"/>
<keyword evidence="2" id="KW-1185">Reference proteome</keyword>
<accession>A0A3A3G2M4</accession>
<evidence type="ECO:0000313" key="1">
    <source>
        <dbReference type="EMBL" id="RJG02717.1"/>
    </source>
</evidence>
<dbReference type="AlphaFoldDB" id="A0A3A3G2M4"/>
<comment type="caution">
    <text evidence="1">The sequence shown here is derived from an EMBL/GenBank/DDBJ whole genome shotgun (WGS) entry which is preliminary data.</text>
</comment>
<proteinExistence type="predicted"/>
<protein>
    <recommendedName>
        <fullName evidence="3">HNH endonuclease</fullName>
    </recommendedName>
</protein>
<dbReference type="EMBL" id="QYUQ01000002">
    <property type="protein sequence ID" value="RJG02717.1"/>
    <property type="molecule type" value="Genomic_DNA"/>
</dbReference>